<dbReference type="GO" id="GO:0005886">
    <property type="term" value="C:plasma membrane"/>
    <property type="evidence" value="ECO:0007669"/>
    <property type="project" value="TreeGrafter"/>
</dbReference>
<dbReference type="PANTHER" id="PTHR30520:SF6">
    <property type="entry name" value="FORMATE_NITRATE FAMILY TRANSPORTER (EUROFUNG)"/>
    <property type="match status" value="1"/>
</dbReference>
<evidence type="ECO:0000256" key="5">
    <source>
        <dbReference type="ARBA" id="ARBA00049660"/>
    </source>
</evidence>
<dbReference type="GO" id="GO:0015513">
    <property type="term" value="F:high-affinity secondary active nitrite transmembrane transporter activity"/>
    <property type="evidence" value="ECO:0007669"/>
    <property type="project" value="TreeGrafter"/>
</dbReference>
<comment type="subcellular location">
    <subcellularLocation>
        <location evidence="1">Membrane</location>
        <topology evidence="1">Multi-pass membrane protein</topology>
    </subcellularLocation>
</comment>
<keyword evidence="4 6" id="KW-0472">Membrane</keyword>
<organism evidence="7 8">
    <name type="scientific">Pseudocercospora musae</name>
    <dbReference type="NCBI Taxonomy" id="113226"/>
    <lineage>
        <taxon>Eukaryota</taxon>
        <taxon>Fungi</taxon>
        <taxon>Dikarya</taxon>
        <taxon>Ascomycota</taxon>
        <taxon>Pezizomycotina</taxon>
        <taxon>Dothideomycetes</taxon>
        <taxon>Dothideomycetidae</taxon>
        <taxon>Mycosphaerellales</taxon>
        <taxon>Mycosphaerellaceae</taxon>
        <taxon>Pseudocercospora</taxon>
    </lineage>
</organism>
<evidence type="ECO:0000256" key="3">
    <source>
        <dbReference type="ARBA" id="ARBA00022989"/>
    </source>
</evidence>
<evidence type="ECO:0000313" key="8">
    <source>
        <dbReference type="Proteomes" id="UP000073492"/>
    </source>
</evidence>
<dbReference type="OrthoDB" id="4829at2759"/>
<name>A0A139IPB7_9PEZI</name>
<dbReference type="InterPro" id="IPR000292">
    <property type="entry name" value="For/NO2_transpt"/>
</dbReference>
<keyword evidence="3 6" id="KW-1133">Transmembrane helix</keyword>
<feature type="transmembrane region" description="Helical" evidence="6">
    <location>
        <begin position="36"/>
        <end position="57"/>
    </location>
</feature>
<evidence type="ECO:0000256" key="6">
    <source>
        <dbReference type="SAM" id="Phobius"/>
    </source>
</evidence>
<dbReference type="InterPro" id="IPR023271">
    <property type="entry name" value="Aquaporin-like"/>
</dbReference>
<keyword evidence="2 6" id="KW-0812">Transmembrane</keyword>
<comment type="similarity">
    <text evidence="5">Belongs to the FNT transporter (TC 1.A.16) family.</text>
</comment>
<evidence type="ECO:0000256" key="2">
    <source>
        <dbReference type="ARBA" id="ARBA00022692"/>
    </source>
</evidence>
<evidence type="ECO:0000256" key="1">
    <source>
        <dbReference type="ARBA" id="ARBA00004141"/>
    </source>
</evidence>
<accession>A0A139IPB7</accession>
<protein>
    <submittedName>
        <fullName evidence="7">Uncharacterized protein</fullName>
    </submittedName>
</protein>
<evidence type="ECO:0000313" key="7">
    <source>
        <dbReference type="EMBL" id="KXT16647.1"/>
    </source>
</evidence>
<reference evidence="7 8" key="1">
    <citation type="submission" date="2015-07" db="EMBL/GenBank/DDBJ databases">
        <title>Comparative genomics of the Sigatoka disease complex on banana suggests a link between parallel evolutionary changes in Pseudocercospora fijiensis and Pseudocercospora eumusae and increased virulence on the banana host.</title>
        <authorList>
            <person name="Chang T.-C."/>
            <person name="Salvucci A."/>
            <person name="Crous P.W."/>
            <person name="Stergiopoulos I."/>
        </authorList>
    </citation>
    <scope>NUCLEOTIDE SEQUENCE [LARGE SCALE GENOMIC DNA]</scope>
    <source>
        <strain evidence="7 8">CBS 116634</strain>
    </source>
</reference>
<dbReference type="Pfam" id="PF01226">
    <property type="entry name" value="Form_Nir_trans"/>
    <property type="match status" value="1"/>
</dbReference>
<dbReference type="GO" id="GO:0015707">
    <property type="term" value="P:nitrite transport"/>
    <property type="evidence" value="ECO:0007669"/>
    <property type="project" value="TreeGrafter"/>
</dbReference>
<dbReference type="AlphaFoldDB" id="A0A139IPB7"/>
<gene>
    <name evidence="7" type="ORF">AC579_8049</name>
</gene>
<proteinExistence type="inferred from homology"/>
<dbReference type="Proteomes" id="UP000073492">
    <property type="component" value="Unassembled WGS sequence"/>
</dbReference>
<comment type="caution">
    <text evidence="7">The sequence shown here is derived from an EMBL/GenBank/DDBJ whole genome shotgun (WGS) entry which is preliminary data.</text>
</comment>
<keyword evidence="8" id="KW-1185">Reference proteome</keyword>
<feature type="transmembrane region" description="Helical" evidence="6">
    <location>
        <begin position="69"/>
        <end position="89"/>
    </location>
</feature>
<dbReference type="Gene3D" id="1.20.1080.10">
    <property type="entry name" value="Glycerol uptake facilitator protein"/>
    <property type="match status" value="1"/>
</dbReference>
<evidence type="ECO:0000256" key="4">
    <source>
        <dbReference type="ARBA" id="ARBA00023136"/>
    </source>
</evidence>
<dbReference type="EMBL" id="LFZO01000032">
    <property type="protein sequence ID" value="KXT16647.1"/>
    <property type="molecule type" value="Genomic_DNA"/>
</dbReference>
<sequence length="141" mass="15541">MTQHIYAITNAYTPKETVELCGRAGVSKANMRWDKIFISSVLAGMLFSFACAVLLSTKSAPWYQEYAPGLVRTIAALVFPFGLTMVIVTGTDLCTGSFMITTISVLPTTNLHLEIALANFLGKLGRITVPRGHPQWVWWCL</sequence>
<dbReference type="PANTHER" id="PTHR30520">
    <property type="entry name" value="FORMATE TRANSPORTER-RELATED"/>
    <property type="match status" value="1"/>
</dbReference>